<evidence type="ECO:0000256" key="1">
    <source>
        <dbReference type="ARBA" id="ARBA00022490"/>
    </source>
</evidence>
<evidence type="ECO:0000313" key="5">
    <source>
        <dbReference type="EMBL" id="VFV20800.1"/>
    </source>
</evidence>
<keyword evidence="2 5" id="KW-0689">Ribosomal protein</keyword>
<dbReference type="GO" id="GO:0006412">
    <property type="term" value="P:translation"/>
    <property type="evidence" value="ECO:0007669"/>
    <property type="project" value="InterPro"/>
</dbReference>
<dbReference type="GO" id="GO:1990904">
    <property type="term" value="C:ribonucleoprotein complex"/>
    <property type="evidence" value="ECO:0007669"/>
    <property type="project" value="UniProtKB-KW"/>
</dbReference>
<reference evidence="5 6" key="1">
    <citation type="submission" date="2019-01" db="EMBL/GenBank/DDBJ databases">
        <authorList>
            <person name="Alioto T."/>
            <person name="Alioto T."/>
        </authorList>
    </citation>
    <scope>NUCLEOTIDE SEQUENCE [LARGE SCALE GENOMIC DNA]</scope>
</reference>
<keyword evidence="3" id="KW-0687">Ribonucleoprotein</keyword>
<evidence type="ECO:0000256" key="2">
    <source>
        <dbReference type="ARBA" id="ARBA00022980"/>
    </source>
</evidence>
<proteinExistence type="predicted"/>
<sequence length="84" mass="9432">MMEIMTWEVQINDLKEEVNKLIPDSFGKDIEKSCQSLYPLYAVFVKNVKMLKKPVFDLGKHMELHGEGSGSGKVTGDETGTKVL</sequence>
<dbReference type="Proteomes" id="UP000386466">
    <property type="component" value="Unassembled WGS sequence"/>
</dbReference>
<dbReference type="GO" id="GO:0003735">
    <property type="term" value="F:structural constituent of ribosome"/>
    <property type="evidence" value="ECO:0007669"/>
    <property type="project" value="InterPro"/>
</dbReference>
<evidence type="ECO:0000256" key="4">
    <source>
        <dbReference type="SAM" id="MobiDB-lite"/>
    </source>
</evidence>
<dbReference type="GO" id="GO:0005840">
    <property type="term" value="C:ribosome"/>
    <property type="evidence" value="ECO:0007669"/>
    <property type="project" value="UniProtKB-KW"/>
</dbReference>
<evidence type="ECO:0000256" key="3">
    <source>
        <dbReference type="ARBA" id="ARBA00023274"/>
    </source>
</evidence>
<keyword evidence="6" id="KW-1185">Reference proteome</keyword>
<name>A0A485MIS7_LYNPA</name>
<feature type="compositionally biased region" description="Basic and acidic residues" evidence="4">
    <location>
        <begin position="75"/>
        <end position="84"/>
    </location>
</feature>
<dbReference type="PANTHER" id="PTHR11830">
    <property type="entry name" value="40S RIBOSOMAL PROTEIN S3A"/>
    <property type="match status" value="1"/>
</dbReference>
<dbReference type="Pfam" id="PF01015">
    <property type="entry name" value="Ribosomal_S3Ae"/>
    <property type="match status" value="1"/>
</dbReference>
<organism evidence="5 6">
    <name type="scientific">Lynx pardinus</name>
    <name type="common">Iberian lynx</name>
    <name type="synonym">Felis pardina</name>
    <dbReference type="NCBI Taxonomy" id="191816"/>
    <lineage>
        <taxon>Eukaryota</taxon>
        <taxon>Metazoa</taxon>
        <taxon>Chordata</taxon>
        <taxon>Craniata</taxon>
        <taxon>Vertebrata</taxon>
        <taxon>Euteleostomi</taxon>
        <taxon>Mammalia</taxon>
        <taxon>Eutheria</taxon>
        <taxon>Laurasiatheria</taxon>
        <taxon>Carnivora</taxon>
        <taxon>Feliformia</taxon>
        <taxon>Felidae</taxon>
        <taxon>Felinae</taxon>
        <taxon>Lynx</taxon>
    </lineage>
</organism>
<gene>
    <name evidence="5" type="ORF">LYPA_23C009651</name>
</gene>
<feature type="region of interest" description="Disordered" evidence="4">
    <location>
        <begin position="65"/>
        <end position="84"/>
    </location>
</feature>
<dbReference type="InterPro" id="IPR001593">
    <property type="entry name" value="Ribosomal_eS1"/>
</dbReference>
<protein>
    <submittedName>
        <fullName evidence="5">40s ribosomal protein s3a-like</fullName>
    </submittedName>
</protein>
<dbReference type="EMBL" id="CAAGRJ010003009">
    <property type="protein sequence ID" value="VFV20800.1"/>
    <property type="molecule type" value="Genomic_DNA"/>
</dbReference>
<evidence type="ECO:0000313" key="6">
    <source>
        <dbReference type="Proteomes" id="UP000386466"/>
    </source>
</evidence>
<dbReference type="AlphaFoldDB" id="A0A485MIS7"/>
<keyword evidence="1" id="KW-0963">Cytoplasm</keyword>
<accession>A0A485MIS7</accession>